<evidence type="ECO:0000256" key="5">
    <source>
        <dbReference type="ARBA" id="ARBA00022592"/>
    </source>
</evidence>
<keyword evidence="5" id="KW-0592">Phosphate transport</keyword>
<dbReference type="Proteomes" id="UP000824260">
    <property type="component" value="Unassembled WGS sequence"/>
</dbReference>
<comment type="caution">
    <text evidence="11">The sequence shown here is derived from an EMBL/GenBank/DDBJ whole genome shotgun (WGS) entry which is preliminary data.</text>
</comment>
<evidence type="ECO:0000256" key="2">
    <source>
        <dbReference type="ARBA" id="ARBA00004193"/>
    </source>
</evidence>
<sequence length="293" mass="31626">MKKWFALLLALCLLAACAAAECPQFSREEYPRVDGSTAMLPLSRALMMASIGATQAEAELAITHSKTTNSFYALIGGQADLLLVGNPAPEVFDYAEEMGVRLEMKPIGVDALVFLVSDLNPVESLTRAQIEGIYTGEIANWAEVGGADLPIIAYQRNETAGSQVMMESVVMQGKPMADAPVEYRPAEMGELVDAVASYRNTADAIGYSVYYYVTEMYVQQGIKLLAVDGVAPSNQSIASGDYPYTQYNYAVVRADEPDTSPARQLFNYLTTEEGEAFMAEQGYVPAGSGAVLK</sequence>
<dbReference type="SUPFAM" id="SSF53850">
    <property type="entry name" value="Periplasmic binding protein-like II"/>
    <property type="match status" value="1"/>
</dbReference>
<feature type="chain" id="PRO_5038800078" evidence="9">
    <location>
        <begin position="19"/>
        <end position="293"/>
    </location>
</feature>
<dbReference type="AlphaFoldDB" id="A0A9D0ZKJ9"/>
<dbReference type="PANTHER" id="PTHR30570">
    <property type="entry name" value="PERIPLASMIC PHOSPHATE BINDING COMPONENT OF PHOSPHATE ABC TRANSPORTER"/>
    <property type="match status" value="1"/>
</dbReference>
<evidence type="ECO:0000256" key="1">
    <source>
        <dbReference type="ARBA" id="ARBA00002841"/>
    </source>
</evidence>
<evidence type="ECO:0000256" key="3">
    <source>
        <dbReference type="ARBA" id="ARBA00008725"/>
    </source>
</evidence>
<comment type="subcellular location">
    <subcellularLocation>
        <location evidence="2">Cell membrane</location>
        <topology evidence="2">Lipid-anchor</topology>
    </subcellularLocation>
</comment>
<dbReference type="PANTHER" id="PTHR30570:SF1">
    <property type="entry name" value="PHOSPHATE-BINDING PROTEIN PSTS"/>
    <property type="match status" value="1"/>
</dbReference>
<evidence type="ECO:0000313" key="11">
    <source>
        <dbReference type="EMBL" id="HIQ82245.1"/>
    </source>
</evidence>
<evidence type="ECO:0000256" key="7">
    <source>
        <dbReference type="ARBA" id="ARBA00023139"/>
    </source>
</evidence>
<protein>
    <submittedName>
        <fullName evidence="11">Substrate-binding domain-containing protein</fullName>
    </submittedName>
</protein>
<dbReference type="GO" id="GO:0005886">
    <property type="term" value="C:plasma membrane"/>
    <property type="evidence" value="ECO:0007669"/>
    <property type="project" value="UniProtKB-SubCell"/>
</dbReference>
<comment type="similarity">
    <text evidence="3">Belongs to the PstS family.</text>
</comment>
<evidence type="ECO:0000256" key="9">
    <source>
        <dbReference type="SAM" id="SignalP"/>
    </source>
</evidence>
<gene>
    <name evidence="11" type="ORF">IAA52_04000</name>
</gene>
<dbReference type="GO" id="GO:0006817">
    <property type="term" value="P:phosphate ion transport"/>
    <property type="evidence" value="ECO:0007669"/>
    <property type="project" value="UniProtKB-KW"/>
</dbReference>
<evidence type="ECO:0000256" key="8">
    <source>
        <dbReference type="ARBA" id="ARBA00023288"/>
    </source>
</evidence>
<organism evidence="11 12">
    <name type="scientific">Candidatus Pullichristensenella stercorigallinarum</name>
    <dbReference type="NCBI Taxonomy" id="2840909"/>
    <lineage>
        <taxon>Bacteria</taxon>
        <taxon>Bacillati</taxon>
        <taxon>Bacillota</taxon>
        <taxon>Clostridia</taxon>
        <taxon>Candidatus Pullichristensenella</taxon>
    </lineage>
</organism>
<feature type="domain" description="PBP" evidence="10">
    <location>
        <begin position="32"/>
        <end position="272"/>
    </location>
</feature>
<evidence type="ECO:0000259" key="10">
    <source>
        <dbReference type="Pfam" id="PF12849"/>
    </source>
</evidence>
<keyword evidence="5" id="KW-0813">Transport</keyword>
<proteinExistence type="inferred from homology"/>
<keyword evidence="8" id="KW-0449">Lipoprotein</keyword>
<reference evidence="11" key="1">
    <citation type="submission" date="2020-10" db="EMBL/GenBank/DDBJ databases">
        <authorList>
            <person name="Gilroy R."/>
        </authorList>
    </citation>
    <scope>NUCLEOTIDE SEQUENCE</scope>
    <source>
        <strain evidence="11">ChiSjej6B24-2974</strain>
    </source>
</reference>
<dbReference type="InterPro" id="IPR024370">
    <property type="entry name" value="PBP_domain"/>
</dbReference>
<dbReference type="Pfam" id="PF12849">
    <property type="entry name" value="PBP_like_2"/>
    <property type="match status" value="1"/>
</dbReference>
<evidence type="ECO:0000256" key="4">
    <source>
        <dbReference type="ARBA" id="ARBA00011529"/>
    </source>
</evidence>
<dbReference type="EMBL" id="DVFZ01000040">
    <property type="protein sequence ID" value="HIQ82245.1"/>
    <property type="molecule type" value="Genomic_DNA"/>
</dbReference>
<evidence type="ECO:0000256" key="6">
    <source>
        <dbReference type="ARBA" id="ARBA00022729"/>
    </source>
</evidence>
<dbReference type="InterPro" id="IPR050811">
    <property type="entry name" value="Phosphate_ABC_transporter"/>
</dbReference>
<reference evidence="11" key="2">
    <citation type="journal article" date="2021" name="PeerJ">
        <title>Extensive microbial diversity within the chicken gut microbiome revealed by metagenomics and culture.</title>
        <authorList>
            <person name="Gilroy R."/>
            <person name="Ravi A."/>
            <person name="Getino M."/>
            <person name="Pursley I."/>
            <person name="Horton D.L."/>
            <person name="Alikhan N.F."/>
            <person name="Baker D."/>
            <person name="Gharbi K."/>
            <person name="Hall N."/>
            <person name="Watson M."/>
            <person name="Adriaenssens E.M."/>
            <person name="Foster-Nyarko E."/>
            <person name="Jarju S."/>
            <person name="Secka A."/>
            <person name="Antonio M."/>
            <person name="Oren A."/>
            <person name="Chaudhuri R.R."/>
            <person name="La Ragione R."/>
            <person name="Hildebrand F."/>
            <person name="Pallen M.J."/>
        </authorList>
    </citation>
    <scope>NUCLEOTIDE SEQUENCE</scope>
    <source>
        <strain evidence="11">ChiSjej6B24-2974</strain>
    </source>
</reference>
<comment type="function">
    <text evidence="1">Part of the ABC transporter complex PstSACB involved in phosphate import.</text>
</comment>
<name>A0A9D0ZKJ9_9FIRM</name>
<dbReference type="Gene3D" id="3.40.190.10">
    <property type="entry name" value="Periplasmic binding protein-like II"/>
    <property type="match status" value="2"/>
</dbReference>
<accession>A0A9D0ZKJ9</accession>
<feature type="signal peptide" evidence="9">
    <location>
        <begin position="1"/>
        <end position="18"/>
    </location>
</feature>
<keyword evidence="7" id="KW-0564">Palmitate</keyword>
<keyword evidence="6 9" id="KW-0732">Signal</keyword>
<evidence type="ECO:0000313" key="12">
    <source>
        <dbReference type="Proteomes" id="UP000824260"/>
    </source>
</evidence>
<comment type="subunit">
    <text evidence="4">The complex is composed of two ATP-binding proteins (PstB), two transmembrane proteins (PstC and PstA) and a solute-binding protein (PstS).</text>
</comment>
<dbReference type="PROSITE" id="PS51257">
    <property type="entry name" value="PROKAR_LIPOPROTEIN"/>
    <property type="match status" value="1"/>
</dbReference>